<gene>
    <name evidence="2" type="ORF">DFR70_13311</name>
</gene>
<comment type="caution">
    <text evidence="2">The sequence shown here is derived from an EMBL/GenBank/DDBJ whole genome shotgun (WGS) entry which is preliminary data.</text>
</comment>
<dbReference type="AlphaFoldDB" id="A0A318JRE2"/>
<dbReference type="OrthoDB" id="4570599at2"/>
<sequence length="88" mass="9754">MAQTTTFTMRISQKDHDLLTGLAAILNMTTAELARTIMSEGIRERLDPDAIDRRIEAERQRQKQAADEIRKRAAAHAAADSGQDCGND</sequence>
<organism evidence="2 3">
    <name type="scientific">Nocardia tenerifensis</name>
    <dbReference type="NCBI Taxonomy" id="228006"/>
    <lineage>
        <taxon>Bacteria</taxon>
        <taxon>Bacillati</taxon>
        <taxon>Actinomycetota</taxon>
        <taxon>Actinomycetes</taxon>
        <taxon>Mycobacteriales</taxon>
        <taxon>Nocardiaceae</taxon>
        <taxon>Nocardia</taxon>
    </lineage>
</organism>
<feature type="region of interest" description="Disordered" evidence="1">
    <location>
        <begin position="57"/>
        <end position="88"/>
    </location>
</feature>
<dbReference type="Proteomes" id="UP000247569">
    <property type="component" value="Unassembled WGS sequence"/>
</dbReference>
<evidence type="ECO:0000256" key="1">
    <source>
        <dbReference type="SAM" id="MobiDB-lite"/>
    </source>
</evidence>
<feature type="compositionally biased region" description="Basic and acidic residues" evidence="1">
    <location>
        <begin position="57"/>
        <end position="71"/>
    </location>
</feature>
<dbReference type="Pfam" id="PF19807">
    <property type="entry name" value="DUF6290"/>
    <property type="match status" value="1"/>
</dbReference>
<dbReference type="RefSeq" id="WP_040741876.1">
    <property type="nucleotide sequence ID" value="NZ_QJKF01000033.1"/>
</dbReference>
<protein>
    <submittedName>
        <fullName evidence="2">Uncharacterized protein</fullName>
    </submittedName>
</protein>
<keyword evidence="3" id="KW-1185">Reference proteome</keyword>
<evidence type="ECO:0000313" key="2">
    <source>
        <dbReference type="EMBL" id="PXX52279.1"/>
    </source>
</evidence>
<reference evidence="2 3" key="1">
    <citation type="submission" date="2018-05" db="EMBL/GenBank/DDBJ databases">
        <title>Genomic Encyclopedia of Type Strains, Phase IV (KMG-IV): sequencing the most valuable type-strain genomes for metagenomic binning, comparative biology and taxonomic classification.</title>
        <authorList>
            <person name="Goeker M."/>
        </authorList>
    </citation>
    <scope>NUCLEOTIDE SEQUENCE [LARGE SCALE GENOMIC DNA]</scope>
    <source>
        <strain evidence="2 3">DSM 44704</strain>
    </source>
</reference>
<name>A0A318JRE2_9NOCA</name>
<dbReference type="EMBL" id="QJKF01000033">
    <property type="protein sequence ID" value="PXX52279.1"/>
    <property type="molecule type" value="Genomic_DNA"/>
</dbReference>
<accession>A0A318JRE2</accession>
<proteinExistence type="predicted"/>
<evidence type="ECO:0000313" key="3">
    <source>
        <dbReference type="Proteomes" id="UP000247569"/>
    </source>
</evidence>
<dbReference type="InterPro" id="IPR046257">
    <property type="entry name" value="DUF6290"/>
</dbReference>